<feature type="coiled-coil region" evidence="1">
    <location>
        <begin position="427"/>
        <end position="461"/>
    </location>
</feature>
<sequence>MNNSYILIDYKKELTRYVQEASQLFAKQEKAAEFGKTAGDIQEKLDVFKPSLMFYGVYNAGKSTLMNALFGEKRAETGDVPVTHKVTEYEWNGYRLADTPGINGPEQDYQISLQELDKHDIICFVIDNSESHDSKRVAEEAVKILIKKKPLITVINRKMETFSDEEDRQLDFAVREKFHENLRREAEKNGIHGVEKLYSFVTVNAAKAFKGRMMNEPVLIENSAIHDLEIELLQKLKEMDGLRMLAAPTDQLIAAVKGLVAWVSAHAVDDAEREVMSYLAELSGKKNSFTQSLHSKVRRQLQLAGDEAYQLALGGQDPRTRLDALRGDLEKLLTDQFEAIKTSIQSDLSVNDVLRRRLEQITLESVPSPVGDKQSFQEGSVGGAEKRQEDEFDISGIAGIAKVLPVVVAPPPVKIILPIVVTIIEEIINAYAKNKRLEAENERLRLQVEEANRRQQEVLQKQMIALQELNTHIRIGLYKTEEQVMQMVHDGIESLFGPIEQNLHENMKQADSERKERQNDLSALNRLLEKLESYRSSLH</sequence>
<protein>
    <submittedName>
        <fullName evidence="3">50S ribosome-binding GTPase</fullName>
    </submittedName>
</protein>
<dbReference type="GO" id="GO:0005737">
    <property type="term" value="C:cytoplasm"/>
    <property type="evidence" value="ECO:0007669"/>
    <property type="project" value="TreeGrafter"/>
</dbReference>
<dbReference type="PANTHER" id="PTHR42714">
    <property type="entry name" value="TRNA MODIFICATION GTPASE GTPBP3"/>
    <property type="match status" value="1"/>
</dbReference>
<keyword evidence="1" id="KW-0175">Coiled coil</keyword>
<reference evidence="4" key="1">
    <citation type="submission" date="2016-10" db="EMBL/GenBank/DDBJ databases">
        <authorList>
            <person name="Varghese N."/>
            <person name="Submissions S."/>
        </authorList>
    </citation>
    <scope>NUCLEOTIDE SEQUENCE [LARGE SCALE GENOMIC DNA]</scope>
    <source>
        <strain evidence="4">OK042</strain>
    </source>
</reference>
<proteinExistence type="predicted"/>
<dbReference type="GO" id="GO:0030488">
    <property type="term" value="P:tRNA methylation"/>
    <property type="evidence" value="ECO:0007669"/>
    <property type="project" value="TreeGrafter"/>
</dbReference>
<dbReference type="EMBL" id="FORT01000004">
    <property type="protein sequence ID" value="SFJ56923.1"/>
    <property type="molecule type" value="Genomic_DNA"/>
</dbReference>
<dbReference type="RefSeq" id="WP_092267612.1">
    <property type="nucleotide sequence ID" value="NZ_FORT01000004.1"/>
</dbReference>
<dbReference type="Proteomes" id="UP000198915">
    <property type="component" value="Unassembled WGS sequence"/>
</dbReference>
<accession>A0A1I3SDL2</accession>
<evidence type="ECO:0000313" key="3">
    <source>
        <dbReference type="EMBL" id="SFJ56923.1"/>
    </source>
</evidence>
<evidence type="ECO:0000256" key="1">
    <source>
        <dbReference type="SAM" id="Coils"/>
    </source>
</evidence>
<dbReference type="Pfam" id="PF01926">
    <property type="entry name" value="MMR_HSR1"/>
    <property type="match status" value="1"/>
</dbReference>
<dbReference type="AlphaFoldDB" id="A0A1I3SDL2"/>
<feature type="domain" description="G" evidence="2">
    <location>
        <begin position="53"/>
        <end position="157"/>
    </location>
</feature>
<gene>
    <name evidence="3" type="ORF">SAMN05518846_104139</name>
</gene>
<dbReference type="InterPro" id="IPR027417">
    <property type="entry name" value="P-loop_NTPase"/>
</dbReference>
<dbReference type="InterPro" id="IPR006073">
    <property type="entry name" value="GTP-bd"/>
</dbReference>
<feature type="coiled-coil region" evidence="1">
    <location>
        <begin position="500"/>
        <end position="534"/>
    </location>
</feature>
<dbReference type="SUPFAM" id="SSF52540">
    <property type="entry name" value="P-loop containing nucleoside triphosphate hydrolases"/>
    <property type="match status" value="1"/>
</dbReference>
<evidence type="ECO:0000259" key="2">
    <source>
        <dbReference type="Pfam" id="PF01926"/>
    </source>
</evidence>
<organism evidence="3 4">
    <name type="scientific">Brevibacillus centrosporus</name>
    <dbReference type="NCBI Taxonomy" id="54910"/>
    <lineage>
        <taxon>Bacteria</taxon>
        <taxon>Bacillati</taxon>
        <taxon>Bacillota</taxon>
        <taxon>Bacilli</taxon>
        <taxon>Bacillales</taxon>
        <taxon>Paenibacillaceae</taxon>
        <taxon>Brevibacillus</taxon>
    </lineage>
</organism>
<dbReference type="GO" id="GO:0002098">
    <property type="term" value="P:tRNA wobble uridine modification"/>
    <property type="evidence" value="ECO:0007669"/>
    <property type="project" value="TreeGrafter"/>
</dbReference>
<dbReference type="PANTHER" id="PTHR42714:SF2">
    <property type="entry name" value="TRNA MODIFICATION GTPASE GTPBP3, MITOCHONDRIAL"/>
    <property type="match status" value="1"/>
</dbReference>
<dbReference type="Gene3D" id="3.40.50.300">
    <property type="entry name" value="P-loop containing nucleotide triphosphate hydrolases"/>
    <property type="match status" value="1"/>
</dbReference>
<dbReference type="STRING" id="1884381.SAMN05518846_104139"/>
<keyword evidence="4" id="KW-1185">Reference proteome</keyword>
<name>A0A1I3SDL2_9BACL</name>
<evidence type="ECO:0000313" key="4">
    <source>
        <dbReference type="Proteomes" id="UP000198915"/>
    </source>
</evidence>
<dbReference type="GO" id="GO:0005525">
    <property type="term" value="F:GTP binding"/>
    <property type="evidence" value="ECO:0007669"/>
    <property type="project" value="InterPro"/>
</dbReference>